<dbReference type="Pfam" id="PF01740">
    <property type="entry name" value="STAS"/>
    <property type="match status" value="1"/>
</dbReference>
<accession>A0A1X2F9T4</accession>
<dbReference type="OrthoDB" id="3632025at2"/>
<dbReference type="CDD" id="cd07043">
    <property type="entry name" value="STAS_anti-anti-sigma_factors"/>
    <property type="match status" value="1"/>
</dbReference>
<organism evidence="2 3">
    <name type="scientific">Mycolicibacterium wolinskyi</name>
    <dbReference type="NCBI Taxonomy" id="59750"/>
    <lineage>
        <taxon>Bacteria</taxon>
        <taxon>Bacillati</taxon>
        <taxon>Actinomycetota</taxon>
        <taxon>Actinomycetes</taxon>
        <taxon>Mycobacteriales</taxon>
        <taxon>Mycobacteriaceae</taxon>
        <taxon>Mycolicibacterium</taxon>
    </lineage>
</organism>
<feature type="domain" description="STAS" evidence="1">
    <location>
        <begin position="30"/>
        <end position="133"/>
    </location>
</feature>
<gene>
    <name evidence="2" type="ORF">AWC31_24355</name>
</gene>
<sequence>MSHLIAPTKSKQPIPTKSTIFGFAASQPWPGVTLCSISGALDACTADEFRSSLLEALDAGPRTVVVDLSRIEFLGVAGLQALLQAQTWTENRAASSRFRLVAGVRCVDRLLEISGHRSSFDTYQNLDAALHDAATATATGDGNVGSTLGA</sequence>
<dbReference type="InterPro" id="IPR036513">
    <property type="entry name" value="STAS_dom_sf"/>
</dbReference>
<dbReference type="Gene3D" id="3.30.750.24">
    <property type="entry name" value="STAS domain"/>
    <property type="match status" value="1"/>
</dbReference>
<protein>
    <recommendedName>
        <fullName evidence="1">STAS domain-containing protein</fullName>
    </recommendedName>
</protein>
<dbReference type="GO" id="GO:0043856">
    <property type="term" value="F:anti-sigma factor antagonist activity"/>
    <property type="evidence" value="ECO:0007669"/>
    <property type="project" value="TreeGrafter"/>
</dbReference>
<dbReference type="PROSITE" id="PS50801">
    <property type="entry name" value="STAS"/>
    <property type="match status" value="1"/>
</dbReference>
<name>A0A1X2F9T4_9MYCO</name>
<dbReference type="RefSeq" id="WP_085144835.1">
    <property type="nucleotide sequence ID" value="NZ_JACKUA010000048.1"/>
</dbReference>
<dbReference type="SUPFAM" id="SSF52091">
    <property type="entry name" value="SpoIIaa-like"/>
    <property type="match status" value="1"/>
</dbReference>
<dbReference type="PANTHER" id="PTHR33495">
    <property type="entry name" value="ANTI-SIGMA FACTOR ANTAGONIST TM_1081-RELATED-RELATED"/>
    <property type="match status" value="1"/>
</dbReference>
<comment type="caution">
    <text evidence="2">The sequence shown here is derived from an EMBL/GenBank/DDBJ whole genome shotgun (WGS) entry which is preliminary data.</text>
</comment>
<evidence type="ECO:0000259" key="1">
    <source>
        <dbReference type="PROSITE" id="PS50801"/>
    </source>
</evidence>
<evidence type="ECO:0000313" key="3">
    <source>
        <dbReference type="Proteomes" id="UP000193964"/>
    </source>
</evidence>
<evidence type="ECO:0000313" key="2">
    <source>
        <dbReference type="EMBL" id="ORX15167.1"/>
    </source>
</evidence>
<proteinExistence type="predicted"/>
<dbReference type="InterPro" id="IPR002645">
    <property type="entry name" value="STAS_dom"/>
</dbReference>
<dbReference type="PANTHER" id="PTHR33495:SF2">
    <property type="entry name" value="ANTI-SIGMA FACTOR ANTAGONIST TM_1081-RELATED"/>
    <property type="match status" value="1"/>
</dbReference>
<dbReference type="EMBL" id="LQQA01000014">
    <property type="protein sequence ID" value="ORX15167.1"/>
    <property type="molecule type" value="Genomic_DNA"/>
</dbReference>
<reference evidence="2 3" key="1">
    <citation type="submission" date="2016-01" db="EMBL/GenBank/DDBJ databases">
        <title>The new phylogeny of the genus Mycobacterium.</title>
        <authorList>
            <person name="Tarcisio F."/>
            <person name="Conor M."/>
            <person name="Antonella G."/>
            <person name="Elisabetta G."/>
            <person name="Giulia F.S."/>
            <person name="Sara T."/>
            <person name="Anna F."/>
            <person name="Clotilde B."/>
            <person name="Roberto B."/>
            <person name="Veronica D.S."/>
            <person name="Fabio R."/>
            <person name="Monica P."/>
            <person name="Olivier J."/>
            <person name="Enrico T."/>
            <person name="Nicola S."/>
        </authorList>
    </citation>
    <scope>NUCLEOTIDE SEQUENCE [LARGE SCALE GENOMIC DNA]</scope>
    <source>
        <strain evidence="2 3">ATCC 700010</strain>
    </source>
</reference>
<dbReference type="Proteomes" id="UP000193964">
    <property type="component" value="Unassembled WGS sequence"/>
</dbReference>
<dbReference type="AlphaFoldDB" id="A0A1X2F9T4"/>